<feature type="compositionally biased region" description="Low complexity" evidence="1">
    <location>
        <begin position="53"/>
        <end position="66"/>
    </location>
</feature>
<feature type="compositionally biased region" description="Low complexity" evidence="1">
    <location>
        <begin position="23"/>
        <end position="35"/>
    </location>
</feature>
<reference evidence="2" key="1">
    <citation type="submission" date="2021-01" db="EMBL/GenBank/DDBJ databases">
        <authorList>
            <person name="Corre E."/>
            <person name="Pelletier E."/>
            <person name="Niang G."/>
            <person name="Scheremetjew M."/>
            <person name="Finn R."/>
            <person name="Kale V."/>
            <person name="Holt S."/>
            <person name="Cochrane G."/>
            <person name="Meng A."/>
            <person name="Brown T."/>
            <person name="Cohen L."/>
        </authorList>
    </citation>
    <scope>NUCLEOTIDE SEQUENCE</scope>
    <source>
        <strain evidence="2">CCMP3328</strain>
    </source>
</reference>
<evidence type="ECO:0000256" key="1">
    <source>
        <dbReference type="SAM" id="MobiDB-lite"/>
    </source>
</evidence>
<evidence type="ECO:0000313" key="2">
    <source>
        <dbReference type="EMBL" id="CAD8332676.1"/>
    </source>
</evidence>
<dbReference type="AlphaFoldDB" id="A0A7R9ZLS5"/>
<feature type="region of interest" description="Disordered" evidence="1">
    <location>
        <begin position="1"/>
        <end position="103"/>
    </location>
</feature>
<dbReference type="EMBL" id="HBEF01007660">
    <property type="protein sequence ID" value="CAD8332676.1"/>
    <property type="molecule type" value="Transcribed_RNA"/>
</dbReference>
<accession>A0A7R9ZLS5</accession>
<sequence length="128" mass="13914">MPQSSKDKSLDNSGKGKDRRSGKSASSSSLSNRSAGRPREITTTTMRSGGNGTSSSNSHSNNHSSSPQNRIPDSLPAGPFASPRHDPDAVLVKKKKKGWMRGPKKFIKNMKRYAQEETDENETVQARA</sequence>
<feature type="compositionally biased region" description="Basic and acidic residues" evidence="1">
    <location>
        <begin position="1"/>
        <end position="21"/>
    </location>
</feature>
<name>A0A7R9ZLS5_9STRA</name>
<gene>
    <name evidence="2" type="ORF">CAUS1442_LOCUS4777</name>
</gene>
<proteinExistence type="predicted"/>
<organism evidence="2">
    <name type="scientific">Craspedostauros australis</name>
    <dbReference type="NCBI Taxonomy" id="1486917"/>
    <lineage>
        <taxon>Eukaryota</taxon>
        <taxon>Sar</taxon>
        <taxon>Stramenopiles</taxon>
        <taxon>Ochrophyta</taxon>
        <taxon>Bacillariophyta</taxon>
        <taxon>Bacillariophyceae</taxon>
        <taxon>Bacillariophycidae</taxon>
        <taxon>Naviculales</taxon>
        <taxon>Naviculaceae</taxon>
        <taxon>Craspedostauros</taxon>
    </lineage>
</organism>
<protein>
    <submittedName>
        <fullName evidence="2">Uncharacterized protein</fullName>
    </submittedName>
</protein>
<feature type="compositionally biased region" description="Basic residues" evidence="1">
    <location>
        <begin position="92"/>
        <end position="103"/>
    </location>
</feature>